<protein>
    <submittedName>
        <fullName evidence="1">Uncharacterized protein</fullName>
    </submittedName>
</protein>
<reference evidence="1" key="1">
    <citation type="journal article" date="2020" name="mSystems">
        <title>Genome- and Community-Level Interaction Insights into Carbon Utilization and Element Cycling Functions of Hydrothermarchaeota in Hydrothermal Sediment.</title>
        <authorList>
            <person name="Zhou Z."/>
            <person name="Liu Y."/>
            <person name="Xu W."/>
            <person name="Pan J."/>
            <person name="Luo Z.H."/>
            <person name="Li M."/>
        </authorList>
    </citation>
    <scope>NUCLEOTIDE SEQUENCE [LARGE SCALE GENOMIC DNA]</scope>
    <source>
        <strain evidence="1">HyVt-237</strain>
    </source>
</reference>
<accession>A0A7C1BBK6</accession>
<organism evidence="1">
    <name type="scientific">candidate division WOR-3 bacterium</name>
    <dbReference type="NCBI Taxonomy" id="2052148"/>
    <lineage>
        <taxon>Bacteria</taxon>
        <taxon>Bacteria division WOR-3</taxon>
    </lineage>
</organism>
<dbReference type="AlphaFoldDB" id="A0A7C1BBK6"/>
<feature type="non-terminal residue" evidence="1">
    <location>
        <position position="342"/>
    </location>
</feature>
<sequence length="342" mass="37117">MGFAVFLCLSVAFSQVQVSSPKSKEGLRGGRFAIKGSKYDFPMQLQYQGFLVDEEDSSPIDDTVNMIFRLYESSYGGTPSWEERRDQTTSRVPVNKGFFTVTLGRYSPLSPDLFRKSMWLEIEVNGDILRPRHLLVASPYSFRSLISDSADFSYRTDTSAFAFTADTARYALASSESVAYADSSGHLRAPNALVAQDTGSVLLLVNREMDGRGLGIRIEGGDSSVALNIGGTPALGINIKTSRTGIRTLAEEAGYLIYLSRRGFVARNCRETGFVVDTASTGFRASEVDTGLNIQARLLAALLQGDVLINGDFTGNGVMYLENIEGEPGLRVRSAGTGIAVD</sequence>
<evidence type="ECO:0000313" key="1">
    <source>
        <dbReference type="EMBL" id="HDM90150.1"/>
    </source>
</evidence>
<dbReference type="EMBL" id="DRBW01000115">
    <property type="protein sequence ID" value="HDM90150.1"/>
    <property type="molecule type" value="Genomic_DNA"/>
</dbReference>
<proteinExistence type="predicted"/>
<comment type="caution">
    <text evidence="1">The sequence shown here is derived from an EMBL/GenBank/DDBJ whole genome shotgun (WGS) entry which is preliminary data.</text>
</comment>
<name>A0A7C1BBK6_UNCW3</name>
<dbReference type="Proteomes" id="UP000885931">
    <property type="component" value="Unassembled WGS sequence"/>
</dbReference>
<gene>
    <name evidence="1" type="ORF">ENG67_02950</name>
</gene>